<feature type="transmembrane region" description="Helical" evidence="1">
    <location>
        <begin position="7"/>
        <end position="28"/>
    </location>
</feature>
<keyword evidence="1" id="KW-1133">Transmembrane helix</keyword>
<feature type="transmembrane region" description="Helical" evidence="1">
    <location>
        <begin position="233"/>
        <end position="251"/>
    </location>
</feature>
<organism evidence="2 3">
    <name type="scientific">Xenopus laevis</name>
    <name type="common">African clawed frog</name>
    <dbReference type="NCBI Taxonomy" id="8355"/>
    <lineage>
        <taxon>Eukaryota</taxon>
        <taxon>Metazoa</taxon>
        <taxon>Chordata</taxon>
        <taxon>Craniata</taxon>
        <taxon>Vertebrata</taxon>
        <taxon>Euteleostomi</taxon>
        <taxon>Amphibia</taxon>
        <taxon>Batrachia</taxon>
        <taxon>Anura</taxon>
        <taxon>Pipoidea</taxon>
        <taxon>Pipidae</taxon>
        <taxon>Xenopodinae</taxon>
        <taxon>Xenopus</taxon>
        <taxon>Xenopus</taxon>
    </lineage>
</organism>
<sequence>MAKHNWLLFSLIILTVVSFIVTVVFNALSAITNNGVFATTANNVSDRYSLDITPAGWTFSVWSVIYIWNGLWIVYVVSTLFRKNTKGYIYVQPGLHPPEFFVIWIVNNIVNIGWLFLWDQEILIFANVFIVLLPISLYLMLTISYWNCYKYGAWMSENNRFDLWCTRILVHNGLATYATWASVATLLNFGIVLKYYVKIEDPSVSNIILCLICLALVFWLMMVTFVFEKYVRYTFTIYPVAIVAAVGVYAGSETSSELSTVNMINVIILNFFSFVSSSGDYLTACLLRFILLFTCHKLRPLFSEKTVSTLNGELIESGKKTSGSQGHINPLTIEMAES</sequence>
<dbReference type="Proteomes" id="UP000694892">
    <property type="component" value="Chromosome 6S"/>
</dbReference>
<feature type="transmembrane region" description="Helical" evidence="1">
    <location>
        <begin position="263"/>
        <end position="291"/>
    </location>
</feature>
<dbReference type="OMA" id="QALWLIY"/>
<dbReference type="PANTHER" id="PTHR33802">
    <property type="entry name" value="SI:CH211-161H7.5-RELATED"/>
    <property type="match status" value="1"/>
</dbReference>
<reference evidence="3" key="1">
    <citation type="journal article" date="2016" name="Nature">
        <title>Genome evolution in the allotetraploid frog Xenopus laevis.</title>
        <authorList>
            <person name="Session A.M."/>
            <person name="Uno Y."/>
            <person name="Kwon T."/>
            <person name="Chapman J.A."/>
            <person name="Toyoda A."/>
            <person name="Takahashi S."/>
            <person name="Fukui A."/>
            <person name="Hikosaka A."/>
            <person name="Suzuki A."/>
            <person name="Kondo M."/>
            <person name="van Heeringen S.J."/>
            <person name="Quigley I."/>
            <person name="Heinz S."/>
            <person name="Ogino H."/>
            <person name="Ochi H."/>
            <person name="Hellsten U."/>
            <person name="Lyons J.B."/>
            <person name="Simakov O."/>
            <person name="Putnam N."/>
            <person name="Stites J."/>
            <person name="Kuroki Y."/>
            <person name="Tanaka T."/>
            <person name="Michiue T."/>
            <person name="Watanabe M."/>
            <person name="Bogdanovic O."/>
            <person name="Lister R."/>
            <person name="Georgiou G."/>
            <person name="Paranjpe S.S."/>
            <person name="van Kruijsbergen I."/>
            <person name="Shu S."/>
            <person name="Carlson J."/>
            <person name="Kinoshita T."/>
            <person name="Ohta Y."/>
            <person name="Mawaribuchi S."/>
            <person name="Jenkins J."/>
            <person name="Grimwood J."/>
            <person name="Schmutz J."/>
            <person name="Mitros T."/>
            <person name="Mozaffari S.V."/>
            <person name="Suzuki Y."/>
            <person name="Haramoto Y."/>
            <person name="Yamamoto T.S."/>
            <person name="Takagi C."/>
            <person name="Heald R."/>
            <person name="Miller K."/>
            <person name="Haudenschild C."/>
            <person name="Kitzman J."/>
            <person name="Nakayama T."/>
            <person name="Izutsu Y."/>
            <person name="Robert J."/>
            <person name="Fortriede J."/>
            <person name="Burns K."/>
            <person name="Lotay V."/>
            <person name="Karimi K."/>
            <person name="Yasuoka Y."/>
            <person name="Dichmann D.S."/>
            <person name="Flajnik M.F."/>
            <person name="Houston D.W."/>
            <person name="Shendure J."/>
            <person name="DuPasquier L."/>
            <person name="Vize P.D."/>
            <person name="Zorn A.M."/>
            <person name="Ito M."/>
            <person name="Marcotte E.M."/>
            <person name="Wallingford J.B."/>
            <person name="Ito Y."/>
            <person name="Asashima M."/>
            <person name="Ueno N."/>
            <person name="Matsuda Y."/>
            <person name="Veenstra G.J."/>
            <person name="Fujiyama A."/>
            <person name="Harland R.M."/>
            <person name="Taira M."/>
            <person name="Rokhsar D.S."/>
        </authorList>
    </citation>
    <scope>NUCLEOTIDE SEQUENCE [LARGE SCALE GENOMIC DNA]</scope>
    <source>
        <strain evidence="3">J</strain>
    </source>
</reference>
<feature type="transmembrane region" description="Helical" evidence="1">
    <location>
        <begin position="59"/>
        <end position="81"/>
    </location>
</feature>
<dbReference type="EMBL" id="CM004477">
    <property type="protein sequence ID" value="OCT74563.1"/>
    <property type="molecule type" value="Genomic_DNA"/>
</dbReference>
<feature type="transmembrane region" description="Helical" evidence="1">
    <location>
        <begin position="101"/>
        <end position="118"/>
    </location>
</feature>
<dbReference type="PANTHER" id="PTHR33802:SF3">
    <property type="match status" value="1"/>
</dbReference>
<feature type="transmembrane region" description="Helical" evidence="1">
    <location>
        <begin position="169"/>
        <end position="192"/>
    </location>
</feature>
<evidence type="ECO:0000256" key="1">
    <source>
        <dbReference type="SAM" id="Phobius"/>
    </source>
</evidence>
<feature type="transmembrane region" description="Helical" evidence="1">
    <location>
        <begin position="124"/>
        <end position="148"/>
    </location>
</feature>
<feature type="transmembrane region" description="Helical" evidence="1">
    <location>
        <begin position="204"/>
        <end position="226"/>
    </location>
</feature>
<keyword evidence="1" id="KW-0812">Transmembrane</keyword>
<dbReference type="AlphaFoldDB" id="A0A974CK56"/>
<name>A0A974CK56_XENLA</name>
<keyword evidence="1" id="KW-0472">Membrane</keyword>
<gene>
    <name evidence="2" type="ORF">XELAEV_18033547mg</name>
</gene>
<protein>
    <submittedName>
        <fullName evidence="2">Uncharacterized protein</fullName>
    </submittedName>
</protein>
<evidence type="ECO:0000313" key="3">
    <source>
        <dbReference type="Proteomes" id="UP000694892"/>
    </source>
</evidence>
<proteinExistence type="predicted"/>
<evidence type="ECO:0000313" key="2">
    <source>
        <dbReference type="EMBL" id="OCT74563.1"/>
    </source>
</evidence>
<accession>A0A974CK56</accession>